<dbReference type="PROSITE" id="PS50110">
    <property type="entry name" value="RESPONSE_REGULATORY"/>
    <property type="match status" value="1"/>
</dbReference>
<protein>
    <recommendedName>
        <fullName evidence="2">histidine kinase</fullName>
        <ecNumber evidence="2">2.7.13.3</ecNumber>
    </recommendedName>
</protein>
<evidence type="ECO:0000256" key="2">
    <source>
        <dbReference type="ARBA" id="ARBA00012438"/>
    </source>
</evidence>
<dbReference type="EMBL" id="CM001403">
    <property type="protein sequence ID" value="EHQ24376.1"/>
    <property type="molecule type" value="Genomic_DNA"/>
</dbReference>
<name>H1YEV9_9SPHI</name>
<dbReference type="SUPFAM" id="SSF52172">
    <property type="entry name" value="CheY-like"/>
    <property type="match status" value="1"/>
</dbReference>
<dbReference type="InterPro" id="IPR050595">
    <property type="entry name" value="Bact_response_regulator"/>
</dbReference>
<evidence type="ECO:0000313" key="7">
    <source>
        <dbReference type="Proteomes" id="UP000002774"/>
    </source>
</evidence>
<evidence type="ECO:0000313" key="6">
    <source>
        <dbReference type="EMBL" id="EHQ24376.1"/>
    </source>
</evidence>
<feature type="modified residue" description="4-aspartylphosphate" evidence="4">
    <location>
        <position position="256"/>
    </location>
</feature>
<dbReference type="Gene3D" id="3.40.50.2300">
    <property type="match status" value="1"/>
</dbReference>
<dbReference type="Pfam" id="PF00072">
    <property type="entry name" value="Response_reg"/>
    <property type="match status" value="1"/>
</dbReference>
<dbReference type="EC" id="2.7.13.3" evidence="2"/>
<keyword evidence="3 4" id="KW-0597">Phosphoprotein</keyword>
<dbReference type="GO" id="GO:0000155">
    <property type="term" value="F:phosphorelay sensor kinase activity"/>
    <property type="evidence" value="ECO:0007669"/>
    <property type="project" value="InterPro"/>
</dbReference>
<dbReference type="RefSeq" id="WP_008503924.1">
    <property type="nucleotide sequence ID" value="NZ_CM001403.1"/>
</dbReference>
<organism evidence="6 7">
    <name type="scientific">Mucilaginibacter paludis DSM 18603</name>
    <dbReference type="NCBI Taxonomy" id="714943"/>
    <lineage>
        <taxon>Bacteria</taxon>
        <taxon>Pseudomonadati</taxon>
        <taxon>Bacteroidota</taxon>
        <taxon>Sphingobacteriia</taxon>
        <taxon>Sphingobacteriales</taxon>
        <taxon>Sphingobacteriaceae</taxon>
        <taxon>Mucilaginibacter</taxon>
    </lineage>
</organism>
<proteinExistence type="predicted"/>
<dbReference type="HOGENOM" id="CLU_865488_0_0_10"/>
<dbReference type="PANTHER" id="PTHR44591:SF3">
    <property type="entry name" value="RESPONSE REGULATORY DOMAIN-CONTAINING PROTEIN"/>
    <property type="match status" value="1"/>
</dbReference>
<evidence type="ECO:0000259" key="5">
    <source>
        <dbReference type="PROSITE" id="PS50110"/>
    </source>
</evidence>
<evidence type="ECO:0000256" key="4">
    <source>
        <dbReference type="PROSITE-ProRule" id="PRU00169"/>
    </source>
</evidence>
<evidence type="ECO:0000256" key="1">
    <source>
        <dbReference type="ARBA" id="ARBA00000085"/>
    </source>
</evidence>
<evidence type="ECO:0000256" key="3">
    <source>
        <dbReference type="ARBA" id="ARBA00022553"/>
    </source>
</evidence>
<accession>H1YEV9</accession>
<dbReference type="Proteomes" id="UP000002774">
    <property type="component" value="Chromosome"/>
</dbReference>
<dbReference type="eggNOG" id="COG4565">
    <property type="taxonomic scope" value="Bacteria"/>
</dbReference>
<feature type="domain" description="Response regulatory" evidence="5">
    <location>
        <begin position="205"/>
        <end position="321"/>
    </location>
</feature>
<gene>
    <name evidence="6" type="ORF">Mucpa_0176</name>
</gene>
<dbReference type="CDD" id="cd00156">
    <property type="entry name" value="REC"/>
    <property type="match status" value="1"/>
</dbReference>
<dbReference type="PANTHER" id="PTHR44591">
    <property type="entry name" value="STRESS RESPONSE REGULATOR PROTEIN 1"/>
    <property type="match status" value="1"/>
</dbReference>
<sequence length="321" mass="36674">MRNNITQNFPDTPYIVIDSSKNVISFNLRGIDSIKILLNVPLKLGQPAVEIFPLGQEDYISEIIDQCLAGQTVMADLSLIKKMAQFPLKTQILFISLTLNNDTPYAVCLFLQVLCQHNGILPTNYYSRFASHELRAPISNILSLANFDNYAQEKFGYGIKIKELLQNIYTQAEKLNNIIATLNNLVAPTVHSEEITKYEKLVSDHIVLVDDDPLMNMMHKMIISKHNKKAVIKAFDKPQNALDYIYSNKPDLIFLDINMPEIDGWTFLKRLEEYSADFCVIIVSSSIDPIEKIKAYTYKSVKEFIVKPLTYEKLVPLFIEI</sequence>
<dbReference type="CDD" id="cd00082">
    <property type="entry name" value="HisKA"/>
    <property type="match status" value="1"/>
</dbReference>
<keyword evidence="7" id="KW-1185">Reference proteome</keyword>
<reference evidence="6" key="1">
    <citation type="submission" date="2011-09" db="EMBL/GenBank/DDBJ databases">
        <title>The permanent draft genome of Mucilaginibacter paludis DSM 18603.</title>
        <authorList>
            <consortium name="US DOE Joint Genome Institute (JGI-PGF)"/>
            <person name="Lucas S."/>
            <person name="Han J."/>
            <person name="Lapidus A."/>
            <person name="Bruce D."/>
            <person name="Goodwin L."/>
            <person name="Pitluck S."/>
            <person name="Peters L."/>
            <person name="Kyrpides N."/>
            <person name="Mavromatis K."/>
            <person name="Ivanova N."/>
            <person name="Mikhailova N."/>
            <person name="Held B."/>
            <person name="Detter J.C."/>
            <person name="Tapia R."/>
            <person name="Han C."/>
            <person name="Land M."/>
            <person name="Hauser L."/>
            <person name="Markowitz V."/>
            <person name="Cheng J.-F."/>
            <person name="Hugenholtz P."/>
            <person name="Woyke T."/>
            <person name="Wu D."/>
            <person name="Tindall B."/>
            <person name="Brambilla E."/>
            <person name="Klenk H.-P."/>
            <person name="Eisen J.A."/>
        </authorList>
    </citation>
    <scope>NUCLEOTIDE SEQUENCE [LARGE SCALE GENOMIC DNA]</scope>
    <source>
        <strain evidence="6">DSM 18603</strain>
    </source>
</reference>
<comment type="catalytic activity">
    <reaction evidence="1">
        <text>ATP + protein L-histidine = ADP + protein N-phospho-L-histidine.</text>
        <dbReference type="EC" id="2.7.13.3"/>
    </reaction>
</comment>
<dbReference type="InterPro" id="IPR003661">
    <property type="entry name" value="HisK_dim/P_dom"/>
</dbReference>
<dbReference type="AlphaFoldDB" id="H1YEV9"/>
<dbReference type="InterPro" id="IPR001789">
    <property type="entry name" value="Sig_transdc_resp-reg_receiver"/>
</dbReference>
<dbReference type="InterPro" id="IPR011006">
    <property type="entry name" value="CheY-like_superfamily"/>
</dbReference>
<dbReference type="STRING" id="714943.Mucpa_0176"/>
<dbReference type="SMART" id="SM00448">
    <property type="entry name" value="REC"/>
    <property type="match status" value="1"/>
</dbReference>